<dbReference type="CDD" id="cd10527">
    <property type="entry name" value="SET_LSMT"/>
    <property type="match status" value="1"/>
</dbReference>
<name>A0ABP0KX88_9DINO</name>
<reference evidence="5 6" key="1">
    <citation type="submission" date="2024-02" db="EMBL/GenBank/DDBJ databases">
        <authorList>
            <person name="Chen Y."/>
            <person name="Shah S."/>
            <person name="Dougan E. K."/>
            <person name="Thang M."/>
            <person name="Chan C."/>
        </authorList>
    </citation>
    <scope>NUCLEOTIDE SEQUENCE [LARGE SCALE GENOMIC DNA]</scope>
</reference>
<feature type="compositionally biased region" description="Basic and acidic residues" evidence="4">
    <location>
        <begin position="292"/>
        <end position="312"/>
    </location>
</feature>
<evidence type="ECO:0000256" key="3">
    <source>
        <dbReference type="ARBA" id="ARBA00022691"/>
    </source>
</evidence>
<dbReference type="InterPro" id="IPR036464">
    <property type="entry name" value="Rubisco_LSMT_subst-bd_sf"/>
</dbReference>
<dbReference type="SUPFAM" id="SSF81822">
    <property type="entry name" value="RuBisCo LSMT C-terminal, substrate-binding domain"/>
    <property type="match status" value="1"/>
</dbReference>
<sequence>WLGEEHADLADAVVRFAQRQPGASLQGRALLAGSVSFILFLLRQLAGPSDDARAHFDAMPKSVHVPLFWDDQALAELQASDLVRHISERRQLVHAVFSEVVQPSSLGDEISASNFAFAWSLLLSRATSDLKNNMPFAIVPFLDMFNHSVHDSVPGFCQHWFDHAKQEFVVAPVRNVQGDDEQLFISYGQLGNAELLRLYGFVDPNNPSDSVKVQVTPNTTATCFRTGDLEVNGSDAEPADVQRAVRAKLDLYGTTIEEDRTQLEALLSGASDSSSSKLFQAMCVRLGEKESRRNDYSADGRDRNDGLQRALERMPSTTSTEARLAGIDMTRQSQAVERNPSESGVELLLSSKVRSMLCFRGRRRILCCLGNASLDRSDV</sequence>
<dbReference type="PANTHER" id="PTHR13271">
    <property type="entry name" value="UNCHARACTERIZED PUTATIVE METHYLTRANSFERASE"/>
    <property type="match status" value="1"/>
</dbReference>
<dbReference type="Proteomes" id="UP001642464">
    <property type="component" value="Unassembled WGS sequence"/>
</dbReference>
<feature type="non-terminal residue" evidence="5">
    <location>
        <position position="1"/>
    </location>
</feature>
<dbReference type="InterPro" id="IPR046341">
    <property type="entry name" value="SET_dom_sf"/>
</dbReference>
<keyword evidence="1" id="KW-0489">Methyltransferase</keyword>
<gene>
    <name evidence="5" type="ORF">SCF082_LOCUS19610</name>
</gene>
<evidence type="ECO:0000256" key="4">
    <source>
        <dbReference type="SAM" id="MobiDB-lite"/>
    </source>
</evidence>
<keyword evidence="2" id="KW-0808">Transferase</keyword>
<protein>
    <submittedName>
        <fullName evidence="5">Chloroplastic ([Fructose-bisphosphate aldolase]-lysine N-methyltransferase) ([Ribulose-bisphosphate carboxylase]-lysine N-methyltransferase) (PsLSMT) (RuBisCO LSMT) (RuBisCO methyltransferase) (RbcMT)</fullName>
    </submittedName>
</protein>
<proteinExistence type="predicted"/>
<evidence type="ECO:0000256" key="2">
    <source>
        <dbReference type="ARBA" id="ARBA00022679"/>
    </source>
</evidence>
<dbReference type="Gene3D" id="3.90.1410.10">
    <property type="entry name" value="set domain protein methyltransferase, domain 1"/>
    <property type="match status" value="1"/>
</dbReference>
<keyword evidence="6" id="KW-1185">Reference proteome</keyword>
<organism evidence="5 6">
    <name type="scientific">Durusdinium trenchii</name>
    <dbReference type="NCBI Taxonomy" id="1381693"/>
    <lineage>
        <taxon>Eukaryota</taxon>
        <taxon>Sar</taxon>
        <taxon>Alveolata</taxon>
        <taxon>Dinophyceae</taxon>
        <taxon>Suessiales</taxon>
        <taxon>Symbiodiniaceae</taxon>
        <taxon>Durusdinium</taxon>
    </lineage>
</organism>
<dbReference type="EMBL" id="CAXAMM010013430">
    <property type="protein sequence ID" value="CAK9031358.1"/>
    <property type="molecule type" value="Genomic_DNA"/>
</dbReference>
<evidence type="ECO:0000256" key="1">
    <source>
        <dbReference type="ARBA" id="ARBA00022603"/>
    </source>
</evidence>
<evidence type="ECO:0000313" key="5">
    <source>
        <dbReference type="EMBL" id="CAK9031358.1"/>
    </source>
</evidence>
<feature type="region of interest" description="Disordered" evidence="4">
    <location>
        <begin position="292"/>
        <end position="319"/>
    </location>
</feature>
<evidence type="ECO:0000313" key="6">
    <source>
        <dbReference type="Proteomes" id="UP001642464"/>
    </source>
</evidence>
<keyword evidence="3" id="KW-0949">S-adenosyl-L-methionine</keyword>
<accession>A0ABP0KX88</accession>
<comment type="caution">
    <text evidence="5">The sequence shown here is derived from an EMBL/GenBank/DDBJ whole genome shotgun (WGS) entry which is preliminary data.</text>
</comment>
<dbReference type="SUPFAM" id="SSF82199">
    <property type="entry name" value="SET domain"/>
    <property type="match status" value="1"/>
</dbReference>
<dbReference type="InterPro" id="IPR050600">
    <property type="entry name" value="SETD3_SETD6_MTase"/>
</dbReference>